<keyword evidence="2" id="KW-0479">Metal-binding</keyword>
<dbReference type="Proteomes" id="UP000184330">
    <property type="component" value="Unassembled WGS sequence"/>
</dbReference>
<evidence type="ECO:0000256" key="1">
    <source>
        <dbReference type="ARBA" id="ARBA00005495"/>
    </source>
</evidence>
<keyword evidence="3" id="KW-0862">Zinc</keyword>
<dbReference type="PANTHER" id="PTHR33337:SF40">
    <property type="entry name" value="CENP-V_GFA DOMAIN-CONTAINING PROTEIN-RELATED"/>
    <property type="match status" value="1"/>
</dbReference>
<dbReference type="Gene3D" id="3.90.1590.10">
    <property type="entry name" value="glutathione-dependent formaldehyde- activating enzyme (gfa)"/>
    <property type="match status" value="1"/>
</dbReference>
<accession>A0A1L7XXQ0</accession>
<evidence type="ECO:0000256" key="3">
    <source>
        <dbReference type="ARBA" id="ARBA00022833"/>
    </source>
</evidence>
<evidence type="ECO:0000259" key="5">
    <source>
        <dbReference type="Pfam" id="PF04828"/>
    </source>
</evidence>
<evidence type="ECO:0000313" key="7">
    <source>
        <dbReference type="Proteomes" id="UP000184330"/>
    </source>
</evidence>
<dbReference type="InterPro" id="IPR006913">
    <property type="entry name" value="CENP-V/GFA"/>
</dbReference>
<dbReference type="STRING" id="576137.A0A1L7XXQ0"/>
<protein>
    <recommendedName>
        <fullName evidence="5">CENP-V/GFA domain-containing protein</fullName>
    </recommendedName>
</protein>
<comment type="similarity">
    <text evidence="1">Belongs to the Gfa family.</text>
</comment>
<dbReference type="Pfam" id="PF04828">
    <property type="entry name" value="GFA"/>
    <property type="match status" value="1"/>
</dbReference>
<dbReference type="InterPro" id="IPR011057">
    <property type="entry name" value="Mss4-like_sf"/>
</dbReference>
<keyword evidence="7" id="KW-1185">Reference proteome</keyword>
<name>A0A1L7XXQ0_9HELO</name>
<dbReference type="PANTHER" id="PTHR33337">
    <property type="entry name" value="GFA DOMAIN-CONTAINING PROTEIN"/>
    <property type="match status" value="1"/>
</dbReference>
<dbReference type="EMBL" id="FJOG01000080">
    <property type="protein sequence ID" value="CZR69798.1"/>
    <property type="molecule type" value="Genomic_DNA"/>
</dbReference>
<dbReference type="OrthoDB" id="5422068at2759"/>
<dbReference type="SUPFAM" id="SSF51316">
    <property type="entry name" value="Mss4-like"/>
    <property type="match status" value="1"/>
</dbReference>
<dbReference type="AlphaFoldDB" id="A0A1L7XXQ0"/>
<proteinExistence type="inferred from homology"/>
<organism evidence="6 7">
    <name type="scientific">Phialocephala subalpina</name>
    <dbReference type="NCBI Taxonomy" id="576137"/>
    <lineage>
        <taxon>Eukaryota</taxon>
        <taxon>Fungi</taxon>
        <taxon>Dikarya</taxon>
        <taxon>Ascomycota</taxon>
        <taxon>Pezizomycotina</taxon>
        <taxon>Leotiomycetes</taxon>
        <taxon>Helotiales</taxon>
        <taxon>Mollisiaceae</taxon>
        <taxon>Phialocephala</taxon>
        <taxon>Phialocephala fortinii species complex</taxon>
    </lineage>
</organism>
<gene>
    <name evidence="6" type="ORF">PAC_19698</name>
</gene>
<feature type="domain" description="CENP-V/GFA" evidence="5">
    <location>
        <begin position="46"/>
        <end position="177"/>
    </location>
</feature>
<evidence type="ECO:0000313" key="6">
    <source>
        <dbReference type="EMBL" id="CZR69798.1"/>
    </source>
</evidence>
<evidence type="ECO:0000256" key="2">
    <source>
        <dbReference type="ARBA" id="ARBA00022723"/>
    </source>
</evidence>
<sequence>MSQLPAEPFTLHGGCDCTAIRYTISAPALEYRPVQSDKHSKGEDVRPPKIFFDHCNKCRRVSGAIVQAWLSCPQEWLEWSVGSTGPLPSEEKVRTWVTTSTKDVVKSVPGASPVANYGSSPGVTRTFCGRCGTNLAYVYAGREETNPTPMIDIVLGSLDTESLEMEGMRPDRHFYWESGVTWVKDLVAEGDKSLVGEKLPRHPDGSRLETC</sequence>
<evidence type="ECO:0000256" key="4">
    <source>
        <dbReference type="ARBA" id="ARBA00023239"/>
    </source>
</evidence>
<keyword evidence="4" id="KW-0456">Lyase</keyword>
<reference evidence="6 7" key="1">
    <citation type="submission" date="2016-03" db="EMBL/GenBank/DDBJ databases">
        <authorList>
            <person name="Ploux O."/>
        </authorList>
    </citation>
    <scope>NUCLEOTIDE SEQUENCE [LARGE SCALE GENOMIC DNA]</scope>
    <source>
        <strain evidence="6 7">UAMH 11012</strain>
    </source>
</reference>